<proteinExistence type="inferred from homology"/>
<dbReference type="AlphaFoldDB" id="A0A7C6ECG7"/>
<evidence type="ECO:0000259" key="2">
    <source>
        <dbReference type="Pfam" id="PF02350"/>
    </source>
</evidence>
<name>A0A7C6ECG7_UNCW3</name>
<dbReference type="GO" id="GO:0016853">
    <property type="term" value="F:isomerase activity"/>
    <property type="evidence" value="ECO:0007669"/>
    <property type="project" value="UniProtKB-KW"/>
</dbReference>
<comment type="caution">
    <text evidence="3">The sequence shown here is derived from an EMBL/GenBank/DDBJ whole genome shotgun (WGS) entry which is preliminary data.</text>
</comment>
<dbReference type="PANTHER" id="PTHR43174">
    <property type="entry name" value="UDP-N-ACETYLGLUCOSAMINE 2-EPIMERASE"/>
    <property type="match status" value="1"/>
</dbReference>
<keyword evidence="1" id="KW-0413">Isomerase</keyword>
<protein>
    <recommendedName>
        <fullName evidence="2">UDP-N-acetylglucosamine 2-epimerase domain-containing protein</fullName>
    </recommendedName>
</protein>
<dbReference type="Pfam" id="PF02350">
    <property type="entry name" value="Epimerase_2"/>
    <property type="match status" value="1"/>
</dbReference>
<dbReference type="EMBL" id="DTLI01000193">
    <property type="protein sequence ID" value="HHS52796.1"/>
    <property type="molecule type" value="Genomic_DNA"/>
</dbReference>
<dbReference type="InterPro" id="IPR029767">
    <property type="entry name" value="WecB-like"/>
</dbReference>
<dbReference type="InterPro" id="IPR003331">
    <property type="entry name" value="UDP_GlcNAc_Epimerase_2_dom"/>
</dbReference>
<organism evidence="3">
    <name type="scientific">candidate division WOR-3 bacterium</name>
    <dbReference type="NCBI Taxonomy" id="2052148"/>
    <lineage>
        <taxon>Bacteria</taxon>
        <taxon>Bacteria division WOR-3</taxon>
    </lineage>
</organism>
<dbReference type="PANTHER" id="PTHR43174:SF1">
    <property type="entry name" value="UDP-N-ACETYLGLUCOSAMINE 2-EPIMERASE"/>
    <property type="match status" value="1"/>
</dbReference>
<sequence>MVILIGTKGQLVKVAPVMKELQDRNIPYKYVQTDQHPNFNRELEGKFGLKPPDLNLWKGKKDLVKIWQLPIWFLTCFINALRHRKFFAGEKILVTHGDTISTLFACLVGRIYSLKIAHIEAGLRSFNIFHPFPEELVRRISSKLAHILFAPSDWAAGNLQRERGKVINTRQNTVYDTLAIYVKKRPDKEKEKYVVVAIHRQETIYNYRRLKKAIDTVLAVAKNFSIIYILHKTSEHQLKQFGLYDKIKTNPNIRLIGYLDYITFMNLVGNCEFVISDGGGLQEETYFLDVPCLILRNRTEREIGLNETAWLSEFKDERIDYFLTHYQQFHRKKEFVRWYPSKIIVDELIKYEK</sequence>
<accession>A0A7C6ECG7</accession>
<evidence type="ECO:0000313" key="3">
    <source>
        <dbReference type="EMBL" id="HHS52796.1"/>
    </source>
</evidence>
<evidence type="ECO:0000256" key="1">
    <source>
        <dbReference type="RuleBase" id="RU003513"/>
    </source>
</evidence>
<dbReference type="SUPFAM" id="SSF53756">
    <property type="entry name" value="UDP-Glycosyltransferase/glycogen phosphorylase"/>
    <property type="match status" value="1"/>
</dbReference>
<comment type="similarity">
    <text evidence="1">Belongs to the UDP-N-acetylglucosamine 2-epimerase family.</text>
</comment>
<feature type="domain" description="UDP-N-acetylglucosamine 2-epimerase" evidence="2">
    <location>
        <begin position="20"/>
        <end position="315"/>
    </location>
</feature>
<dbReference type="Gene3D" id="3.40.50.2000">
    <property type="entry name" value="Glycogen Phosphorylase B"/>
    <property type="match status" value="2"/>
</dbReference>
<reference evidence="3" key="1">
    <citation type="journal article" date="2020" name="mSystems">
        <title>Genome- and Community-Level Interaction Insights into Carbon Utilization and Element Cycling Functions of Hydrothermarchaeota in Hydrothermal Sediment.</title>
        <authorList>
            <person name="Zhou Z."/>
            <person name="Liu Y."/>
            <person name="Xu W."/>
            <person name="Pan J."/>
            <person name="Luo Z.H."/>
            <person name="Li M."/>
        </authorList>
    </citation>
    <scope>NUCLEOTIDE SEQUENCE [LARGE SCALE GENOMIC DNA]</scope>
    <source>
        <strain evidence="3">SpSt-876</strain>
    </source>
</reference>
<gene>
    <name evidence="3" type="ORF">ENW73_08075</name>
</gene>